<reference evidence="3 4" key="1">
    <citation type="submission" date="2019-03" db="EMBL/GenBank/DDBJ databases">
        <title>Genomic Encyclopedia of Type Strains, Phase IV (KMG-IV): sequencing the most valuable type-strain genomes for metagenomic binning, comparative biology and taxonomic classification.</title>
        <authorList>
            <person name="Goeker M."/>
        </authorList>
    </citation>
    <scope>NUCLEOTIDE SEQUENCE [LARGE SCALE GENOMIC DNA]</scope>
    <source>
        <strain evidence="3 4">DSM 24591</strain>
    </source>
</reference>
<dbReference type="Proteomes" id="UP000295525">
    <property type="component" value="Unassembled WGS sequence"/>
</dbReference>
<dbReference type="PANTHER" id="PTHR48080">
    <property type="entry name" value="D-GALACTONATE DEHYDRATASE-RELATED"/>
    <property type="match status" value="1"/>
</dbReference>
<dbReference type="SUPFAM" id="SSF54826">
    <property type="entry name" value="Enolase N-terminal domain-like"/>
    <property type="match status" value="1"/>
</dbReference>
<dbReference type="SUPFAM" id="SSF51604">
    <property type="entry name" value="Enolase C-terminal domain-like"/>
    <property type="match status" value="1"/>
</dbReference>
<dbReference type="PROSITE" id="PS00908">
    <property type="entry name" value="MR_MLE_1"/>
    <property type="match status" value="1"/>
</dbReference>
<proteinExistence type="predicted"/>
<protein>
    <submittedName>
        <fullName evidence="3">Galactonate dehydratase</fullName>
    </submittedName>
</protein>
<dbReference type="InterPro" id="IPR013342">
    <property type="entry name" value="Mandelate_racemase_C"/>
</dbReference>
<dbReference type="RefSeq" id="WP_165931032.1">
    <property type="nucleotide sequence ID" value="NZ_SMAJ01000011.1"/>
</dbReference>
<organism evidence="3 4">
    <name type="scientific">Paralcaligenes ureilyticus</name>
    <dbReference type="NCBI Taxonomy" id="627131"/>
    <lineage>
        <taxon>Bacteria</taxon>
        <taxon>Pseudomonadati</taxon>
        <taxon>Pseudomonadota</taxon>
        <taxon>Betaproteobacteria</taxon>
        <taxon>Burkholderiales</taxon>
        <taxon>Alcaligenaceae</taxon>
        <taxon>Paralcaligenes</taxon>
    </lineage>
</organism>
<dbReference type="Gene3D" id="3.20.20.120">
    <property type="entry name" value="Enolase-like C-terminal domain"/>
    <property type="match status" value="1"/>
</dbReference>
<dbReference type="GO" id="GO:0009063">
    <property type="term" value="P:amino acid catabolic process"/>
    <property type="evidence" value="ECO:0007669"/>
    <property type="project" value="InterPro"/>
</dbReference>
<dbReference type="InterPro" id="IPR029065">
    <property type="entry name" value="Enolase_C-like"/>
</dbReference>
<dbReference type="CDD" id="cd03316">
    <property type="entry name" value="MR_like"/>
    <property type="match status" value="1"/>
</dbReference>
<evidence type="ECO:0000313" key="3">
    <source>
        <dbReference type="EMBL" id="TCT04787.1"/>
    </source>
</evidence>
<dbReference type="Pfam" id="PF13378">
    <property type="entry name" value="MR_MLE_C"/>
    <property type="match status" value="1"/>
</dbReference>
<dbReference type="InterPro" id="IPR034593">
    <property type="entry name" value="DgoD-like"/>
</dbReference>
<dbReference type="InterPro" id="IPR013341">
    <property type="entry name" value="Mandelate_racemase_N_dom"/>
</dbReference>
<evidence type="ECO:0000259" key="2">
    <source>
        <dbReference type="SMART" id="SM00922"/>
    </source>
</evidence>
<sequence length="386" mass="43349">MKIKKVECLIVHPSWRKNLVFVRVETDDGIVGWGEAYSQYDRDRAIAAQVEELGQYLVGRDAFHIRHFVQIAFDDYAQRRSSLEYWCALSGIEQALWDIAGKAVGQPVYNLLGGPCRQKIRVYANGWSYKMQKPDDFARAAESVARTGFTAMKFDPLPRPWRTYVPKEHIRHSVEVLRAVRDAVGPDVDLLLDIHRRLAPMHAISLANALAEFEPYWFEEPCQVENLDALAEVRAASPIPVVSGEAMYGRADFRRLFRERAVDIINPDVSNCGGILELMFIAAAAESEMIAVSPHNYNSTTLSLSATVHAAACMPNFIITEYFLPYEEFGRVVARNPLVPVNGYITLPEGPGLGLDVIEDAVRARPYQGYPARTFRASEDDVPMGL</sequence>
<dbReference type="SMART" id="SM00922">
    <property type="entry name" value="MR_MLE"/>
    <property type="match status" value="1"/>
</dbReference>
<comment type="caution">
    <text evidence="3">The sequence shown here is derived from an EMBL/GenBank/DDBJ whole genome shotgun (WGS) entry which is preliminary data.</text>
</comment>
<dbReference type="Gene3D" id="3.30.390.10">
    <property type="entry name" value="Enolase-like, N-terminal domain"/>
    <property type="match status" value="1"/>
</dbReference>
<dbReference type="Pfam" id="PF02746">
    <property type="entry name" value="MR_MLE_N"/>
    <property type="match status" value="1"/>
</dbReference>
<name>A0A4R3M0Z6_9BURK</name>
<dbReference type="InterPro" id="IPR036849">
    <property type="entry name" value="Enolase-like_C_sf"/>
</dbReference>
<dbReference type="SFLD" id="SFLDS00001">
    <property type="entry name" value="Enolase"/>
    <property type="match status" value="1"/>
</dbReference>
<evidence type="ECO:0000256" key="1">
    <source>
        <dbReference type="ARBA" id="ARBA00023239"/>
    </source>
</evidence>
<dbReference type="PANTHER" id="PTHR48080:SF2">
    <property type="entry name" value="D-GALACTONATE DEHYDRATASE"/>
    <property type="match status" value="1"/>
</dbReference>
<dbReference type="AlphaFoldDB" id="A0A4R3M0Z6"/>
<dbReference type="InterPro" id="IPR029017">
    <property type="entry name" value="Enolase-like_N"/>
</dbReference>
<dbReference type="EMBL" id="SMAJ01000011">
    <property type="protein sequence ID" value="TCT04787.1"/>
    <property type="molecule type" value="Genomic_DNA"/>
</dbReference>
<feature type="domain" description="Mandelate racemase/muconate lactonizing enzyme C-terminal" evidence="2">
    <location>
        <begin position="134"/>
        <end position="240"/>
    </location>
</feature>
<keyword evidence="1" id="KW-0456">Lyase</keyword>
<dbReference type="SFLD" id="SFLDG00179">
    <property type="entry name" value="mandelate_racemase"/>
    <property type="match status" value="1"/>
</dbReference>
<evidence type="ECO:0000313" key="4">
    <source>
        <dbReference type="Proteomes" id="UP000295525"/>
    </source>
</evidence>
<keyword evidence="4" id="KW-1185">Reference proteome</keyword>
<accession>A0A4R3M0Z6</accession>
<dbReference type="InterPro" id="IPR018110">
    <property type="entry name" value="Mandel_Rmase/mucon_lact_enz_CS"/>
</dbReference>
<gene>
    <name evidence="3" type="ORF">EDC26_1112</name>
</gene>
<dbReference type="GO" id="GO:0016829">
    <property type="term" value="F:lyase activity"/>
    <property type="evidence" value="ECO:0007669"/>
    <property type="project" value="UniProtKB-KW"/>
</dbReference>